<evidence type="ECO:0000256" key="3">
    <source>
        <dbReference type="ARBA" id="ARBA00023242"/>
    </source>
</evidence>
<dbReference type="InterPro" id="IPR050863">
    <property type="entry name" value="CenT-Element_Derived"/>
</dbReference>
<dbReference type="Pfam" id="PF03184">
    <property type="entry name" value="DDE_1"/>
    <property type="match status" value="1"/>
</dbReference>
<dbReference type="InterPro" id="IPR004875">
    <property type="entry name" value="DDE_SF_endonuclease_dom"/>
</dbReference>
<gene>
    <name evidence="5" type="primary">110678151</name>
</gene>
<keyword evidence="6" id="KW-1185">Reference proteome</keyword>
<dbReference type="OrthoDB" id="4327074at2759"/>
<evidence type="ECO:0000256" key="2">
    <source>
        <dbReference type="ARBA" id="ARBA00023125"/>
    </source>
</evidence>
<dbReference type="InterPro" id="IPR006600">
    <property type="entry name" value="HTH_CenpB_DNA-bd_dom"/>
</dbReference>
<dbReference type="InterPro" id="IPR009057">
    <property type="entry name" value="Homeodomain-like_sf"/>
</dbReference>
<dbReference type="InterPro" id="IPR007889">
    <property type="entry name" value="HTH_Psq"/>
</dbReference>
<dbReference type="SUPFAM" id="SSF46689">
    <property type="entry name" value="Homeodomain-like"/>
    <property type="match status" value="1"/>
</dbReference>
<keyword evidence="2" id="KW-0238">DNA-binding</keyword>
<dbReference type="Proteomes" id="UP000008820">
    <property type="component" value="Chromosome 3"/>
</dbReference>
<dbReference type="SMART" id="SM00674">
    <property type="entry name" value="CENPB"/>
    <property type="match status" value="1"/>
</dbReference>
<evidence type="ECO:0000313" key="5">
    <source>
        <dbReference type="EnsemblMetazoa" id="AAEL020959-PA"/>
    </source>
</evidence>
<evidence type="ECO:0000313" key="6">
    <source>
        <dbReference type="Proteomes" id="UP000008820"/>
    </source>
</evidence>
<organism evidence="5 6">
    <name type="scientific">Aedes aegypti</name>
    <name type="common">Yellowfever mosquito</name>
    <name type="synonym">Culex aegypti</name>
    <dbReference type="NCBI Taxonomy" id="7159"/>
    <lineage>
        <taxon>Eukaryota</taxon>
        <taxon>Metazoa</taxon>
        <taxon>Ecdysozoa</taxon>
        <taxon>Arthropoda</taxon>
        <taxon>Hexapoda</taxon>
        <taxon>Insecta</taxon>
        <taxon>Pterygota</taxon>
        <taxon>Neoptera</taxon>
        <taxon>Endopterygota</taxon>
        <taxon>Diptera</taxon>
        <taxon>Nematocera</taxon>
        <taxon>Culicoidea</taxon>
        <taxon>Culicidae</taxon>
        <taxon>Culicinae</taxon>
        <taxon>Aedini</taxon>
        <taxon>Aedes</taxon>
        <taxon>Stegomyia</taxon>
    </lineage>
</organism>
<dbReference type="GO" id="GO:0003677">
    <property type="term" value="F:DNA binding"/>
    <property type="evidence" value="ECO:0007669"/>
    <property type="project" value="UniProtKB-KW"/>
</dbReference>
<dbReference type="GO" id="GO:0005634">
    <property type="term" value="C:nucleus"/>
    <property type="evidence" value="ECO:0007669"/>
    <property type="project" value="UniProtKB-SubCell"/>
</dbReference>
<sequence>MPRKYIRKSTRRSWSVGKLSDAVRAVQQGLPKRKVSEIYGIPRKTLSRYMAIAASGSNLEYSVIGSFPSVFSSAQEQELVKHITDMSSYGTGLSRHDVRNLAYQLAERKHIKHRFCHETELAGRDWLDGFLKRHPELSLRKPEATSLARLKGFNRSSVGRFFELLTTNNGSCQYPPSRIWNADETGFSTVPTRSVKVLAKKGVRQVPGVSSGERGVNTTAIMAMSASGQYLAPMLIFPRKRMNDALKLGAPPETIFASRPTQDAPVLLILDGHSSHTRNLDMIEKARQNHVKILSIPPHTSHKLQPLDVAFMGPLKSNYSKAVNSFLKKNPGKTVTIYNVAALINEAFTASASISTAKNGFRATGIYPLNPQVFSEEDFAPADHFIRDNESETAETGIQFNKSSSNAQQDGSIGFEIENSEPIASLTDANEILVLDPAEYYSLSDDGTVTIHHITSEDNLASECNIAPTSGVVQNMSGYEVNMEKLHEPSNTLLLDSTSSHGVIAVSTDPPTNGYPSVSTTAQTLLTSLSVVPQGDSSCYVVDNTVGIESISSFGHIEIVNNDPIKAPDSFEYDPSIYYGIAGDVTIDSITTENYSASDIDDISVYHNFNYFLIDSQPHSSGYGSNAEMVRHEPSDNLQLASYRDVVTDNTVMADMTIPERQMLYDKSSTDPSNIQPPKKRNKKTHPKRQTKKEQSEELTSSPYPLQETVMAGCFAFSAKSGIMFNVLMILTASHVMYAFE</sequence>
<feature type="region of interest" description="Disordered" evidence="4">
    <location>
        <begin position="663"/>
        <end position="702"/>
    </location>
</feature>
<evidence type="ECO:0000256" key="1">
    <source>
        <dbReference type="ARBA" id="ARBA00004123"/>
    </source>
</evidence>
<dbReference type="EnsemblMetazoa" id="AAEL020959-RA">
    <property type="protein sequence ID" value="AAEL020959-PA"/>
    <property type="gene ID" value="AAEL020959"/>
</dbReference>
<keyword evidence="3" id="KW-0539">Nucleus</keyword>
<comment type="subcellular location">
    <subcellularLocation>
        <location evidence="1">Nucleus</location>
    </subcellularLocation>
</comment>
<reference evidence="5 6" key="1">
    <citation type="submission" date="2017-06" db="EMBL/GenBank/DDBJ databases">
        <title>Aedes aegypti genome working group (AGWG) sequencing and assembly.</title>
        <authorList>
            <consortium name="Aedes aegypti Genome Working Group (AGWG)"/>
            <person name="Matthews B.J."/>
        </authorList>
    </citation>
    <scope>NUCLEOTIDE SEQUENCE [LARGE SCALE GENOMIC DNA]</scope>
    <source>
        <strain evidence="5 6">LVP_AGWG</strain>
    </source>
</reference>
<dbReference type="PROSITE" id="PS51253">
    <property type="entry name" value="HTH_CENPB"/>
    <property type="match status" value="1"/>
</dbReference>
<accession>A0A6I8TZS3</accession>
<reference evidence="5" key="2">
    <citation type="submission" date="2020-05" db="UniProtKB">
        <authorList>
            <consortium name="EnsemblMetazoa"/>
        </authorList>
    </citation>
    <scope>IDENTIFICATION</scope>
    <source>
        <strain evidence="5">LVP_AGWG</strain>
    </source>
</reference>
<protein>
    <submittedName>
        <fullName evidence="5">Uncharacterized protein</fullName>
    </submittedName>
</protein>
<dbReference type="PANTHER" id="PTHR19303">
    <property type="entry name" value="TRANSPOSON"/>
    <property type="match status" value="1"/>
</dbReference>
<evidence type="ECO:0000256" key="4">
    <source>
        <dbReference type="SAM" id="MobiDB-lite"/>
    </source>
</evidence>
<dbReference type="Pfam" id="PF05225">
    <property type="entry name" value="HTH_psq"/>
    <property type="match status" value="1"/>
</dbReference>
<name>A0A6I8TZS3_AEDAE</name>
<dbReference type="InParanoid" id="A0A6I8TZS3"/>
<dbReference type="Pfam" id="PF03221">
    <property type="entry name" value="HTH_Tnp_Tc5"/>
    <property type="match status" value="1"/>
</dbReference>
<feature type="compositionally biased region" description="Basic residues" evidence="4">
    <location>
        <begin position="678"/>
        <end position="691"/>
    </location>
</feature>
<dbReference type="PANTHER" id="PTHR19303:SF71">
    <property type="entry name" value="ZINC FINGER PHD-TYPE DOMAIN-CONTAINING PROTEIN"/>
    <property type="match status" value="1"/>
</dbReference>
<dbReference type="AlphaFoldDB" id="A0A6I8TZS3"/>
<proteinExistence type="predicted"/>